<evidence type="ECO:0000256" key="1">
    <source>
        <dbReference type="SAM" id="MobiDB-lite"/>
    </source>
</evidence>
<keyword evidence="3" id="KW-1185">Reference proteome</keyword>
<organism evidence="2 3">
    <name type="scientific">Ridgeia piscesae</name>
    <name type="common">Tubeworm</name>
    <dbReference type="NCBI Taxonomy" id="27915"/>
    <lineage>
        <taxon>Eukaryota</taxon>
        <taxon>Metazoa</taxon>
        <taxon>Spiralia</taxon>
        <taxon>Lophotrochozoa</taxon>
        <taxon>Annelida</taxon>
        <taxon>Polychaeta</taxon>
        <taxon>Sedentaria</taxon>
        <taxon>Canalipalpata</taxon>
        <taxon>Sabellida</taxon>
        <taxon>Siboglinidae</taxon>
        <taxon>Ridgeia</taxon>
    </lineage>
</organism>
<gene>
    <name evidence="2" type="ORF">NP493_91g05010</name>
</gene>
<evidence type="ECO:0000313" key="2">
    <source>
        <dbReference type="EMBL" id="KAK2190051.1"/>
    </source>
</evidence>
<dbReference type="EMBL" id="JAODUO010000090">
    <property type="protein sequence ID" value="KAK2190051.1"/>
    <property type="molecule type" value="Genomic_DNA"/>
</dbReference>
<proteinExistence type="predicted"/>
<evidence type="ECO:0000313" key="3">
    <source>
        <dbReference type="Proteomes" id="UP001209878"/>
    </source>
</evidence>
<accession>A0AAD9P8A4</accession>
<sequence>MLDALLSSRRHLPRSGFRAQVSQRGDQDQDQKTPWIHVSTTHLMMRKVHHAQRLIDAEDQTDSTTQSNANGSSVS</sequence>
<dbReference type="Proteomes" id="UP001209878">
    <property type="component" value="Unassembled WGS sequence"/>
</dbReference>
<feature type="region of interest" description="Disordered" evidence="1">
    <location>
        <begin position="1"/>
        <end position="33"/>
    </location>
</feature>
<comment type="caution">
    <text evidence="2">The sequence shown here is derived from an EMBL/GenBank/DDBJ whole genome shotgun (WGS) entry which is preliminary data.</text>
</comment>
<dbReference type="AlphaFoldDB" id="A0AAD9P8A4"/>
<name>A0AAD9P8A4_RIDPI</name>
<reference evidence="2" key="1">
    <citation type="journal article" date="2023" name="Mol. Biol. Evol.">
        <title>Third-Generation Sequencing Reveals the Adaptive Role of the Epigenome in Three Deep-Sea Polychaetes.</title>
        <authorList>
            <person name="Perez M."/>
            <person name="Aroh O."/>
            <person name="Sun Y."/>
            <person name="Lan Y."/>
            <person name="Juniper S.K."/>
            <person name="Young C.R."/>
            <person name="Angers B."/>
            <person name="Qian P.Y."/>
        </authorList>
    </citation>
    <scope>NUCLEOTIDE SEQUENCE</scope>
    <source>
        <strain evidence="2">R07B-5</strain>
    </source>
</reference>
<feature type="compositionally biased region" description="Polar residues" evidence="1">
    <location>
        <begin position="62"/>
        <end position="75"/>
    </location>
</feature>
<protein>
    <submittedName>
        <fullName evidence="2">Uncharacterized protein</fullName>
    </submittedName>
</protein>
<feature type="region of interest" description="Disordered" evidence="1">
    <location>
        <begin position="50"/>
        <end position="75"/>
    </location>
</feature>